<dbReference type="RefSeq" id="WP_175487210.1">
    <property type="nucleotide sequence ID" value="NZ_FNBH01000004.1"/>
</dbReference>
<accession>A0A1G7TP31</accession>
<organism evidence="1 2">
    <name type="scientific">Epilithonimonas hungarica</name>
    <dbReference type="NCBI Taxonomy" id="454006"/>
    <lineage>
        <taxon>Bacteria</taxon>
        <taxon>Pseudomonadati</taxon>
        <taxon>Bacteroidota</taxon>
        <taxon>Flavobacteriia</taxon>
        <taxon>Flavobacteriales</taxon>
        <taxon>Weeksellaceae</taxon>
        <taxon>Chryseobacterium group</taxon>
        <taxon>Epilithonimonas</taxon>
    </lineage>
</organism>
<dbReference type="EMBL" id="FNBH01000004">
    <property type="protein sequence ID" value="SDG37086.1"/>
    <property type="molecule type" value="Genomic_DNA"/>
</dbReference>
<evidence type="ECO:0000313" key="1">
    <source>
        <dbReference type="EMBL" id="SDG37086.1"/>
    </source>
</evidence>
<proteinExistence type="predicted"/>
<sequence length="447" mass="49256">MKKSVLITLLLLLPFYFSAQIFKFEFTGGEVCPTPGNTPTVQNPNTIVSPLNRIGTNCTVALAAFNSSNWSTNATIDENKYVEVTVFASGGHQMHLSSFSFDTRRSDNGPLSGRIAMDTGTGTFSQFYDFTPPTGMQTINWDFPDVSVSAGYTVRFRIYGWSATLTTGTMRFNNVQLQGSTTDQSAWNTTGNSGTHPSINYLGTSDNQDLVVKTNNEERLRVNSAGKIGIGGLPHPDIALKAYGRTQIISNINSDAFFVGNDSNNVDSGASLVFLRYGQYQPNNPGVLDVSGVTSPSVYELFFSLKANGKLFLGTSTNLSCPDCNDYRLFVRNGVRTEKVKVDIASANGWADHVFKKDYRLATLEEVEKHINEKGHLPNVPSAEEVVTNGLNLGEMDAKLLEKVEELTLYSIDLNKKNKILIEQFGQQQKMIDQLLQKVEQLEKNSK</sequence>
<evidence type="ECO:0000313" key="2">
    <source>
        <dbReference type="Proteomes" id="UP000199203"/>
    </source>
</evidence>
<keyword evidence="2" id="KW-1185">Reference proteome</keyword>
<dbReference type="AlphaFoldDB" id="A0A1G7TP31"/>
<protein>
    <submittedName>
        <fullName evidence="1">Uncharacterized protein</fullName>
    </submittedName>
</protein>
<dbReference type="STRING" id="454006.SAMN05421825_3179"/>
<gene>
    <name evidence="1" type="ORF">SAMN05421825_3179</name>
</gene>
<dbReference type="Proteomes" id="UP000199203">
    <property type="component" value="Unassembled WGS sequence"/>
</dbReference>
<reference evidence="2" key="1">
    <citation type="submission" date="2016-10" db="EMBL/GenBank/DDBJ databases">
        <authorList>
            <person name="Varghese N."/>
            <person name="Submissions S."/>
        </authorList>
    </citation>
    <scope>NUCLEOTIDE SEQUENCE [LARGE SCALE GENOMIC DNA]</scope>
    <source>
        <strain evidence="2">DSM 19684</strain>
    </source>
</reference>
<name>A0A1G7TP31_9FLAO</name>